<feature type="transmembrane region" description="Helical" evidence="1">
    <location>
        <begin position="6"/>
        <end position="26"/>
    </location>
</feature>
<feature type="transmembrane region" description="Helical" evidence="1">
    <location>
        <begin position="64"/>
        <end position="83"/>
    </location>
</feature>
<feature type="transmembrane region" description="Helical" evidence="1">
    <location>
        <begin position="150"/>
        <end position="172"/>
    </location>
</feature>
<organism evidence="2 3">
    <name type="scientific">Corynebacterium provencense</name>
    <dbReference type="NCBI Taxonomy" id="1737425"/>
    <lineage>
        <taxon>Bacteria</taxon>
        <taxon>Bacillati</taxon>
        <taxon>Actinomycetota</taxon>
        <taxon>Actinomycetes</taxon>
        <taxon>Mycobacteriales</taxon>
        <taxon>Corynebacteriaceae</taxon>
        <taxon>Corynebacterium</taxon>
    </lineage>
</organism>
<proteinExistence type="predicted"/>
<dbReference type="EMBL" id="CP024988">
    <property type="protein sequence ID" value="AWT27108.1"/>
    <property type="molecule type" value="Genomic_DNA"/>
</dbReference>
<dbReference type="STRING" id="1737425.GCA_900049755_01512"/>
<evidence type="ECO:0008006" key="4">
    <source>
        <dbReference type="Google" id="ProtNLM"/>
    </source>
</evidence>
<dbReference type="RefSeq" id="WP_110482145.1">
    <property type="nucleotide sequence ID" value="NZ_CP024988.1"/>
</dbReference>
<sequence>MVTAIIACEIGFWVLIAAGLVARYPLNLPRTGLVLLAASPVVDLLLLTFTVIDLRTGGEPGFAHGLAALYLGFSVVFGHRVIARADRAYRRRIRHEDVPEPDRGPALRVETVDFGRALLAAAVATAVLEVCVLLVSGTPQADAATETLRAWYRPMATVLVIWLVTGPVWQLVAPTGRKRTA</sequence>
<dbReference type="AlphaFoldDB" id="A0A2Z3YQK6"/>
<feature type="transmembrane region" description="Helical" evidence="1">
    <location>
        <begin position="33"/>
        <end position="52"/>
    </location>
</feature>
<keyword evidence="1" id="KW-0472">Membrane</keyword>
<dbReference type="Proteomes" id="UP000247696">
    <property type="component" value="Chromosome"/>
</dbReference>
<name>A0A2Z3YQK6_9CORY</name>
<keyword evidence="3" id="KW-1185">Reference proteome</keyword>
<evidence type="ECO:0000313" key="2">
    <source>
        <dbReference type="EMBL" id="AWT27108.1"/>
    </source>
</evidence>
<dbReference type="KEGG" id="cpre:Csp1_23580"/>
<accession>A0A2Z3YQK6</accession>
<feature type="transmembrane region" description="Helical" evidence="1">
    <location>
        <begin position="117"/>
        <end position="138"/>
    </location>
</feature>
<evidence type="ECO:0000313" key="3">
    <source>
        <dbReference type="Proteomes" id="UP000247696"/>
    </source>
</evidence>
<evidence type="ECO:0000256" key="1">
    <source>
        <dbReference type="SAM" id="Phobius"/>
    </source>
</evidence>
<keyword evidence="1" id="KW-0812">Transmembrane</keyword>
<reference evidence="3" key="1">
    <citation type="submission" date="2017-11" db="EMBL/GenBank/DDBJ databases">
        <title>Otitis media/interna in a cat caused by the recently described species Corynebacterium provencense.</title>
        <authorList>
            <person name="Kittl S."/>
            <person name="Brodard I."/>
            <person name="Rychener L."/>
            <person name="Jores J."/>
            <person name="Roosje P."/>
            <person name="Gobeli Brawand S."/>
        </authorList>
    </citation>
    <scope>NUCLEOTIDE SEQUENCE [LARGE SCALE GENOMIC DNA]</scope>
    <source>
        <strain evidence="3">17KM38</strain>
    </source>
</reference>
<gene>
    <name evidence="2" type="ORF">Csp1_23580</name>
</gene>
<keyword evidence="1" id="KW-1133">Transmembrane helix</keyword>
<dbReference type="OrthoDB" id="2082317at2"/>
<protein>
    <recommendedName>
        <fullName evidence="4">Membrane protein YmcC</fullName>
    </recommendedName>
</protein>